<evidence type="ECO:0000256" key="2">
    <source>
        <dbReference type="ARBA" id="ARBA00022723"/>
    </source>
</evidence>
<dbReference type="GO" id="GO:0004854">
    <property type="term" value="F:xanthine dehydrogenase activity"/>
    <property type="evidence" value="ECO:0007669"/>
    <property type="project" value="UniProtKB-EC"/>
</dbReference>
<dbReference type="EC" id="1.17.1.4" evidence="9"/>
<dbReference type="RefSeq" id="WP_311884123.1">
    <property type="nucleotide sequence ID" value="NZ_CP119391.1"/>
</dbReference>
<dbReference type="InterPro" id="IPR002888">
    <property type="entry name" value="2Fe-2S-bd"/>
</dbReference>
<feature type="domain" description="2Fe-2S ferredoxin-type" evidence="7">
    <location>
        <begin position="1"/>
        <end position="86"/>
    </location>
</feature>
<accession>A0ABY9Z196</accession>
<keyword evidence="1" id="KW-0285">Flavoprotein</keyword>
<dbReference type="PANTHER" id="PTHR45444">
    <property type="entry name" value="XANTHINE DEHYDROGENASE"/>
    <property type="match status" value="1"/>
</dbReference>
<dbReference type="SUPFAM" id="SSF56176">
    <property type="entry name" value="FAD-binding/transporter-associated domain-like"/>
    <property type="match status" value="1"/>
</dbReference>
<dbReference type="InterPro" id="IPR006058">
    <property type="entry name" value="2Fe2S_fd_BS"/>
</dbReference>
<protein>
    <submittedName>
        <fullName evidence="9">Xanthine dehydrogenase small subunit</fullName>
        <ecNumber evidence="9">1.17.1.4</ecNumber>
    </submittedName>
</protein>
<dbReference type="EMBL" id="CP119391">
    <property type="protein sequence ID" value="WNK20451.1"/>
    <property type="molecule type" value="Genomic_DNA"/>
</dbReference>
<keyword evidence="2" id="KW-0479">Metal-binding</keyword>
<gene>
    <name evidence="9" type="primary">xdhA</name>
    <name evidence="9" type="ORF">P1P91_01835</name>
</gene>
<dbReference type="InterPro" id="IPR016167">
    <property type="entry name" value="FAD-bd_PCMH_sub1"/>
</dbReference>
<sequence>MIDFYLNGKRQRLEGVSADTSILELLREQLGQTGTKEGCATGDCGACTVAIGEADAGGEIRYHSANACVTPAHQLSGCHLVTVEGLADDERLHPAQAAMVECHGSQCGFCTPGIVMSLFTLYEDQQKHPAPLTQQRLEGVLGGNLCRCTGYRPIRDAALTMQDHPKATPAWAADASLGTNVAALAKDVGSNEGHTDNRHADIGKAPGYAMPRDIASLRELKAKRPEARLVAGGTDLWLETTQQVKDFTDIIDVRRVAELTAIEEVDTGWWIGASVTLTRLMPLLAEPYPAFEHMMHRFAGSQIRNRATLGGNIANASPIGDTPPTLLALDARLRLDGPRGSRELPLEDFFLDYKKIAMDADEFIAAVFLPRPAAGQQLKVWKLSKRREDDISAVLGAFSWRLEDGAMRDVRLAFGGMAAIPRRAPTAEAALEGSRPDAAAFAHARAALAKELTPMSDMRGSADYRTLAAGNLLERLRLMIDAESRSASNDSHGLNSSHNNNTATKVTLDAYAH</sequence>
<dbReference type="InterPro" id="IPR036884">
    <property type="entry name" value="2Fe-2S-bd_dom_sf"/>
</dbReference>
<dbReference type="InterPro" id="IPR001041">
    <property type="entry name" value="2Fe-2S_ferredoxin-type"/>
</dbReference>
<dbReference type="CDD" id="cd00207">
    <property type="entry name" value="fer2"/>
    <property type="match status" value="1"/>
</dbReference>
<dbReference type="InterPro" id="IPR036318">
    <property type="entry name" value="FAD-bd_PCMH-like_sf"/>
</dbReference>
<keyword evidence="10" id="KW-1185">Reference proteome</keyword>
<dbReference type="PROSITE" id="PS51085">
    <property type="entry name" value="2FE2S_FER_2"/>
    <property type="match status" value="1"/>
</dbReference>
<dbReference type="InterPro" id="IPR005107">
    <property type="entry name" value="CO_DH_flav_C"/>
</dbReference>
<organism evidence="9 10">
    <name type="scientific">Halomonas piscis</name>
    <dbReference type="NCBI Taxonomy" id="3031727"/>
    <lineage>
        <taxon>Bacteria</taxon>
        <taxon>Pseudomonadati</taxon>
        <taxon>Pseudomonadota</taxon>
        <taxon>Gammaproteobacteria</taxon>
        <taxon>Oceanospirillales</taxon>
        <taxon>Halomonadaceae</taxon>
        <taxon>Halomonas</taxon>
    </lineage>
</organism>
<name>A0ABY9Z196_9GAMM</name>
<dbReference type="Gene3D" id="3.30.43.10">
    <property type="entry name" value="Uridine Diphospho-n-acetylenolpyruvylglucosamine Reductase, domain 2"/>
    <property type="match status" value="1"/>
</dbReference>
<evidence type="ECO:0000259" key="7">
    <source>
        <dbReference type="PROSITE" id="PS51085"/>
    </source>
</evidence>
<reference evidence="9 10" key="1">
    <citation type="submission" date="2023-03" db="EMBL/GenBank/DDBJ databases">
        <title>Halomonas sp. nov., isolated from Korean tranditional fermented seafood 'Jeotgal'.</title>
        <authorList>
            <person name="Kim B."/>
            <person name="Shin N.-R."/>
        </authorList>
    </citation>
    <scope>NUCLEOTIDE SEQUENCE [LARGE SCALE GENOMIC DNA]</scope>
    <source>
        <strain evidence="9 10">SG2L-4</strain>
    </source>
</reference>
<dbReference type="InterPro" id="IPR012175">
    <property type="entry name" value="Xanth_DH_ssu_bac"/>
</dbReference>
<dbReference type="SUPFAM" id="SSF54292">
    <property type="entry name" value="2Fe-2S ferredoxin-like"/>
    <property type="match status" value="1"/>
</dbReference>
<dbReference type="NCBIfam" id="TIGR02963">
    <property type="entry name" value="xanthine_xdhA"/>
    <property type="match status" value="1"/>
</dbReference>
<evidence type="ECO:0000256" key="1">
    <source>
        <dbReference type="ARBA" id="ARBA00022630"/>
    </source>
</evidence>
<evidence type="ECO:0000313" key="9">
    <source>
        <dbReference type="EMBL" id="WNK20451.1"/>
    </source>
</evidence>
<dbReference type="InterPro" id="IPR014307">
    <property type="entry name" value="Xanthine_DH_ssu"/>
</dbReference>
<dbReference type="SUPFAM" id="SSF55447">
    <property type="entry name" value="CO dehydrogenase flavoprotein C-terminal domain-like"/>
    <property type="match status" value="1"/>
</dbReference>
<dbReference type="PROSITE" id="PS00197">
    <property type="entry name" value="2FE2S_FER_1"/>
    <property type="match status" value="1"/>
</dbReference>
<dbReference type="InterPro" id="IPR016166">
    <property type="entry name" value="FAD-bd_PCMH"/>
</dbReference>
<dbReference type="SUPFAM" id="SSF47741">
    <property type="entry name" value="CO dehydrogenase ISP C-domain like"/>
    <property type="match status" value="1"/>
</dbReference>
<dbReference type="Gene3D" id="3.30.390.50">
    <property type="entry name" value="CO dehydrogenase flavoprotein, C-terminal domain"/>
    <property type="match status" value="1"/>
</dbReference>
<dbReference type="InterPro" id="IPR016169">
    <property type="entry name" value="FAD-bd_PCMH_sub2"/>
</dbReference>
<evidence type="ECO:0000256" key="5">
    <source>
        <dbReference type="ARBA" id="ARBA00023004"/>
    </source>
</evidence>
<feature type="compositionally biased region" description="Polar residues" evidence="6">
    <location>
        <begin position="487"/>
        <end position="505"/>
    </location>
</feature>
<dbReference type="PROSITE" id="PS51387">
    <property type="entry name" value="FAD_PCMH"/>
    <property type="match status" value="1"/>
</dbReference>
<dbReference type="SMART" id="SM01092">
    <property type="entry name" value="CO_deh_flav_C"/>
    <property type="match status" value="1"/>
</dbReference>
<evidence type="ECO:0000313" key="10">
    <source>
        <dbReference type="Proteomes" id="UP001301869"/>
    </source>
</evidence>
<keyword evidence="4 9" id="KW-0560">Oxidoreductase</keyword>
<dbReference type="Pfam" id="PF01799">
    <property type="entry name" value="Fer2_2"/>
    <property type="match status" value="1"/>
</dbReference>
<evidence type="ECO:0000259" key="8">
    <source>
        <dbReference type="PROSITE" id="PS51387"/>
    </source>
</evidence>
<proteinExistence type="predicted"/>
<feature type="region of interest" description="Disordered" evidence="6">
    <location>
        <begin position="487"/>
        <end position="513"/>
    </location>
</feature>
<keyword evidence="5" id="KW-0408">Iron</keyword>
<dbReference type="InterPro" id="IPR012675">
    <property type="entry name" value="Beta-grasp_dom_sf"/>
</dbReference>
<dbReference type="Proteomes" id="UP001301869">
    <property type="component" value="Chromosome"/>
</dbReference>
<keyword evidence="3" id="KW-0274">FAD</keyword>
<dbReference type="Pfam" id="PF00941">
    <property type="entry name" value="FAD_binding_5"/>
    <property type="match status" value="1"/>
</dbReference>
<evidence type="ECO:0000256" key="6">
    <source>
        <dbReference type="SAM" id="MobiDB-lite"/>
    </source>
</evidence>
<evidence type="ECO:0000256" key="4">
    <source>
        <dbReference type="ARBA" id="ARBA00023002"/>
    </source>
</evidence>
<dbReference type="InterPro" id="IPR016208">
    <property type="entry name" value="Ald_Oxase/xanthine_DH-like"/>
</dbReference>
<dbReference type="Gene3D" id="3.30.465.10">
    <property type="match status" value="1"/>
</dbReference>
<dbReference type="InterPro" id="IPR036683">
    <property type="entry name" value="CO_DH_flav_C_dom_sf"/>
</dbReference>
<dbReference type="PIRSF" id="PIRSF036557">
    <property type="entry name" value="XdhA_RC"/>
    <property type="match status" value="1"/>
</dbReference>
<dbReference type="Pfam" id="PF00111">
    <property type="entry name" value="Fer2"/>
    <property type="match status" value="1"/>
</dbReference>
<dbReference type="Gene3D" id="1.10.150.120">
    <property type="entry name" value="[2Fe-2S]-binding domain"/>
    <property type="match status" value="1"/>
</dbReference>
<dbReference type="InterPro" id="IPR036010">
    <property type="entry name" value="2Fe-2S_ferredoxin-like_sf"/>
</dbReference>
<dbReference type="Pfam" id="PF03450">
    <property type="entry name" value="CO_deh_flav_C"/>
    <property type="match status" value="1"/>
</dbReference>
<evidence type="ECO:0000256" key="3">
    <source>
        <dbReference type="ARBA" id="ARBA00022827"/>
    </source>
</evidence>
<dbReference type="Gene3D" id="3.10.20.30">
    <property type="match status" value="1"/>
</dbReference>
<feature type="domain" description="FAD-binding PCMH-type" evidence="8">
    <location>
        <begin position="201"/>
        <end position="374"/>
    </location>
</feature>
<dbReference type="PANTHER" id="PTHR45444:SF3">
    <property type="entry name" value="XANTHINE DEHYDROGENASE"/>
    <property type="match status" value="1"/>
</dbReference>
<dbReference type="InterPro" id="IPR002346">
    <property type="entry name" value="Mopterin_DH_FAD-bd"/>
</dbReference>